<gene>
    <name evidence="6" type="ORF">FF38_12289</name>
</gene>
<feature type="compositionally biased region" description="Basic and acidic residues" evidence="4">
    <location>
        <begin position="1641"/>
        <end position="1674"/>
    </location>
</feature>
<feature type="region of interest" description="Disordered" evidence="4">
    <location>
        <begin position="1183"/>
        <end position="1215"/>
    </location>
</feature>
<feature type="compositionally biased region" description="Basic and acidic residues" evidence="4">
    <location>
        <begin position="2660"/>
        <end position="2669"/>
    </location>
</feature>
<feature type="region of interest" description="Disordered" evidence="4">
    <location>
        <begin position="867"/>
        <end position="888"/>
    </location>
</feature>
<name>A0A0L0CUD1_LUCCU</name>
<feature type="compositionally biased region" description="Polar residues" evidence="4">
    <location>
        <begin position="2533"/>
        <end position="2575"/>
    </location>
</feature>
<feature type="compositionally biased region" description="Basic and acidic residues" evidence="4">
    <location>
        <begin position="238"/>
        <end position="252"/>
    </location>
</feature>
<accession>A0A0L0CUD1</accession>
<feature type="compositionally biased region" description="Polar residues" evidence="4">
    <location>
        <begin position="2604"/>
        <end position="2621"/>
    </location>
</feature>
<feature type="compositionally biased region" description="Basic and acidic residues" evidence="4">
    <location>
        <begin position="2517"/>
        <end position="2532"/>
    </location>
</feature>
<feature type="compositionally biased region" description="Basic and acidic residues" evidence="4">
    <location>
        <begin position="2153"/>
        <end position="2165"/>
    </location>
</feature>
<dbReference type="SUPFAM" id="SSF50978">
    <property type="entry name" value="WD40 repeat-like"/>
    <property type="match status" value="1"/>
</dbReference>
<dbReference type="InterPro" id="IPR013087">
    <property type="entry name" value="Znf_C2H2_type"/>
</dbReference>
<dbReference type="GO" id="GO:0000127">
    <property type="term" value="C:transcription factor TFIIIC complex"/>
    <property type="evidence" value="ECO:0007669"/>
    <property type="project" value="TreeGrafter"/>
</dbReference>
<evidence type="ECO:0000259" key="5">
    <source>
        <dbReference type="SMART" id="SM00355"/>
    </source>
</evidence>
<feature type="region of interest" description="Disordered" evidence="4">
    <location>
        <begin position="1812"/>
        <end position="1841"/>
    </location>
</feature>
<evidence type="ECO:0000256" key="2">
    <source>
        <dbReference type="ARBA" id="ARBA00023163"/>
    </source>
</evidence>
<keyword evidence="2" id="KW-0804">Transcription</keyword>
<feature type="compositionally biased region" description="Acidic residues" evidence="4">
    <location>
        <begin position="3009"/>
        <end position="3039"/>
    </location>
</feature>
<feature type="compositionally biased region" description="Acidic residues" evidence="4">
    <location>
        <begin position="2166"/>
        <end position="2181"/>
    </location>
</feature>
<dbReference type="OrthoDB" id="4703at2759"/>
<comment type="subcellular location">
    <subcellularLocation>
        <location evidence="1">Nucleus</location>
    </subcellularLocation>
</comment>
<proteinExistence type="predicted"/>
<feature type="region of interest" description="Disordered" evidence="4">
    <location>
        <begin position="76"/>
        <end position="107"/>
    </location>
</feature>
<sequence>MNTTATNDSSEVASSSLTSEANEAGSGANNTTTAVATASSSKYNAEAVSGPAVSNESNCLTPTANASIKRIIRQVTPSSPGVNPTDTQSPVATSSNLPATPTGSSQKRVIRKITPIDPKKLQQAGLDRKIAEALSKQKSLQGTNKITNRILNNQTKATPTVSSVAATNVTNNVKLQTKPLNTEEQPSPAKPLLLAKNIIPPKITITAPDPQPDLDTPELAGLNSQQRLVHVKNLLNKKLMEKKNSPNNDKPKMYIHLKPPPPLTGSLITTTSPLGPKLPMKPPPSSKKDTPNRSTASDPRGYTVLKEPAITTPPLKSYKTKTPQKSPQDIARKLDFQMEDELKITHQQPAKRTYIKFNTMDKMDGKKATNFVTQHSGTNVIPKAAIKAGQHQQQNDNNSTNFTSFEHSGLKLNSQEKLSPTTNNMATDFSTQTKDINRIPKATIKTGHQQLANTSLDTNTTPNFRFFQHAEQSLIIPNSTDVIPLRTSYIAANAGTAASVKPNYNQPPQNIRYFQNLEHKTDYSHVMSTKSNMASDYQSEYLKQQRINYQPKTSTTSDYSEIPKAAIKAGNSNQQYSYLPYSYKQLKHSEQKLDFPEVSPLKVPFPTVNVPKETPLPTIDSFKKPYPTAGYYDLQAQTQNLHKILPSTDFINTNYESFLNPTNPTSLINNNLLPSGLETNENVVQTETESNNSPNANCLIVLENKILSQDEMIDLTELRLSNSNTPRFINPHKPIPELVIKQEKADEYPTTNTPPEALNTNTQEMNLNQDEIPSDITTENKEKPSCDKVCISNGPNKKIIINAQKLKLPPEQLADLAKKIKARTAVITTPASKQETKPSDMRILNTKAGIRKVLTPLSSKHTAYVLPKNPTTEKDNSDVSTSNNNHIINNKANYTEPYKQDHNYQLKMKSNIAGISSLNKETHSKSSNNVATENTEMETNKSEDISLVQVKEEPKTLDNNDKTQQNFSEVTPETANFEASPYMDSSFTDYRQSAVEIIDEPMETEDCFSAVDFITALNNSNPITEETSLELSPEELNLNASCTMNNFSPLRIQSYPPQRHRTTSASFKVYATNPEQMSTIVIESSKGPETILTNESPNKYGALQKVKLLNNMGMCDMDIEKPLDNENKDSSDTCKKQQHLVLEPLKEPKNIDLTNVIVASDPNKIKLIISQVSQEKEEEILNTDKLASPNKMRSPRKAQTLSVQNLPDDNQTSSIESNDFTTLKEVATNLSKTPSKSIENVEKPQEIAVASKSSTEDIQLKESKASKIVTVANASLTKEHLKSPLKVTNLKSILKSPIIDLQKDNSNSTISKETLITKPAESDSSVKSSSIQETSAESEATKANETATVTTTTTAVTTKRISRFKKGKINLVQRNKVSAQSTNKPTTGEKHIEATNKDNKVDKESKSNEALDEPAKEEKRAEVTEVNQESIQINETPIDSIKTNQSPTKSNANTQTKSRQVQQGEEVSLEGKSTPQIADKPTDAESNVTITTGDKENQEKVENSNEIPIDKSDDSITKTIITKGVSKDSAETLENKEIANQATPKDMPSDKATRSPDKSYHNTLIAETKENNAKFPQKFKTQDEANHLQDISEVTPQKVQATNTKVSTEPENISKSPEKLPKSSEISEISTPQKSPQNIARKLDFEAVKETEEALEQEQAKESKTVEKKPEESKSTQLQQEETVNATLEQTLNQHKQRQQTTATTNVEESNATETNENLIELNEIQDNIENISCESIAKQTQLNRNDDLDLGSRNILKSMRNAKVSLIDIVKHSPIKTPELKPVIPFKKKTPDTKEPAAETKGIKTLIKQLKSHNKDKEAQEPGEDKAKEMADQPETSVKVTRRSLTKVNDENQNSKIVYSKRSTRLSLNEKPIVAQTTAAKPAGNSRKRHSTRPLISDDDLEFLPVNAEVKFKLSKSKGGEKDKTIDTVTSDITTPTSSNPLNNRRTRLYSKPLEMDLSKHSSPLTKRTRYYSQTLETNVTISFDALKSDTIANVSSPLNRLNLNSLDTEDSCQDSTQDSKKLTPTRQRKKLRKTLEDIKKSQKSLTDTDSEDERDYDDACLKDCEEGSEFLGFEENNDTSFKNIPTTNKQVEANDKVAKTKGGTMKNWLTTGKAIAPTLEDEQLNKRIRHDDELPATTRSRTSGGLKPFKKRWDLSSNRHEETDITDDTSPADDEDESAAEQITNIRKYKRGIKNVIDSNKVQVDSKKLKLDETLEKTPEHRFIKPQHLRTMSKNSGTDSESHDERSTKTSHSRLRVRNFQENLAFSANSKSSDHDSAKVNVAETVNETSATDSDNTERRTSRRSRCHNKDVDKLNEISGTDSDRHQGKDTRHLSAKVKSKDKSIEKHSGNSAIDSDCQNKTETRQPKSKEKLIQNAEDKSLEKSKKFEDNDSSNQEARGSKRPQSKTKVKGADNNLKTNNSGSDCPNSTESSPIKSQSNIDGNHNINDLGKGVKPQENTQDSKSMKSKENAEDLDISHKSQNFESNESKVKRAKILKSKLTTDDDTEQKLNITENHDELDSSHNKDKSTKNILNNSKNEINTNELSKQGDISTTVLECKAETSSPAIKTPQNKTSKKKTGKTKLKTEQTSNADTTEESFKDTPTSSVVRTLKRSLSTDSSDDEVATSSAKKRSQKNQPKRKLKIEDSDSDSTAATPLKKDDGKENNIDNLTPITTPRLALVKNETPRPRAGRKRKNLAECNFNSRLLLITKREQLDTEEVLTGLNIGSGPIKCGLCLNRTSKWTLHLAEHYGVGWQDGQEILNVGNRSVVLNCILSYLKKTGSKGLACRMCKKEYRSGLGMLTHIESCGVQIERVICEYCKRDYAPSTLPIHVRSCYAKIALESPSNDCKLEENVEKHEEVFGNTGRLKRNSTIKAENKLKVLGEELEKAGDTTNNDKTDIDPKSRIRYVPPLDEENTTKKWTQDIKKLGKAVCPKKRCKFSSNNLKELSDHLKNCKHIRSGYFCNFCRRRAFKTEKEAVEHVIKSHKGGRRKSDDSDCNLKTDDEQSSDDNDLSEGVDENEVDLDASEEEDDYDDAANYGKKGRKKQSKKSSNRNGNQTNFQSCRKKVYEGRSNDVTRDVFTKWKNFLKLNYSKEPLYNEFTTQYSVLNQKDFMKYLPKQTVSMKFNFKAKAALTPVIGEPQTNIEWSELRRYESVHNKYDTYYFLGAPVKLCSWLPLPAHVNEQYLAVVYRQDMFKFVKFTQPTQHHTVILIMKVTQKNQKPQLDIHYGFVVPDGPVHHVSFLPSGGYDESSNRLGLVAVATVSSAVKIYSLPLNIEGKVIYSETNNYNEDITLIEVKPSFLLNLDLLHKQQHVLLDTQCLQICWSEFNGHQHIFASFANGFIGIWDITNDLQQNLNRFVENDIINYAPLNYFYVGEKSVKCFALHYDTSGPRWLAVSGAYRKFLIFDIKCFMQPMIMREEVNKNILLSMDWCPLWETLLYSYGDDIPNNGRCAMAVNPTNLIFPQSKLDFMVCGVTQVHYTPVTNMCVTTLENGDIVFLDTRELHYECPVGKKFGERRMLCAMDVKKLDGKPLARLPKGNEKNLNVKVPTEWSMHDENYKEKYGLVFEPLLKLKEEHKSDYLSDKRCPPTNIIPLMRINTLRCNLNLNAKNLIVVGYESGFLRLVNFNKERDIC</sequence>
<feature type="domain" description="C2H2-type" evidence="5">
    <location>
        <begin position="2935"/>
        <end position="2961"/>
    </location>
</feature>
<feature type="compositionally biased region" description="Basic residues" evidence="4">
    <location>
        <begin position="2403"/>
        <end position="2412"/>
    </location>
</feature>
<feature type="compositionally biased region" description="Basic and acidic residues" evidence="4">
    <location>
        <begin position="1814"/>
        <end position="1832"/>
    </location>
</feature>
<reference evidence="6 7" key="1">
    <citation type="journal article" date="2015" name="Nat. Commun.">
        <title>Lucilia cuprina genome unlocks parasitic fly biology to underpin future interventions.</title>
        <authorList>
            <person name="Anstead C.A."/>
            <person name="Korhonen P.K."/>
            <person name="Young N.D."/>
            <person name="Hall R.S."/>
            <person name="Jex A.R."/>
            <person name="Murali S.C."/>
            <person name="Hughes D.S."/>
            <person name="Lee S.F."/>
            <person name="Perry T."/>
            <person name="Stroehlein A.J."/>
            <person name="Ansell B.R."/>
            <person name="Breugelmans B."/>
            <person name="Hofmann A."/>
            <person name="Qu J."/>
            <person name="Dugan S."/>
            <person name="Lee S.L."/>
            <person name="Chao H."/>
            <person name="Dinh H."/>
            <person name="Han Y."/>
            <person name="Doddapaneni H.V."/>
            <person name="Worley K.C."/>
            <person name="Muzny D.M."/>
            <person name="Ioannidis P."/>
            <person name="Waterhouse R.M."/>
            <person name="Zdobnov E.M."/>
            <person name="James P.J."/>
            <person name="Bagnall N.H."/>
            <person name="Kotze A.C."/>
            <person name="Gibbs R.A."/>
            <person name="Richards S."/>
            <person name="Batterham P."/>
            <person name="Gasser R.B."/>
        </authorList>
    </citation>
    <scope>NUCLEOTIDE SEQUENCE [LARGE SCALE GENOMIC DNA]</scope>
    <source>
        <strain evidence="6 7">LS</strain>
        <tissue evidence="6">Full body</tissue>
    </source>
</reference>
<feature type="compositionally biased region" description="Polar residues" evidence="4">
    <location>
        <begin position="920"/>
        <end position="934"/>
    </location>
</feature>
<feature type="domain" description="C2H2-type" evidence="5">
    <location>
        <begin position="2789"/>
        <end position="2809"/>
    </location>
</feature>
<feature type="compositionally biased region" description="Basic and acidic residues" evidence="4">
    <location>
        <begin position="1525"/>
        <end position="1537"/>
    </location>
</feature>
<feature type="compositionally biased region" description="Basic and acidic residues" evidence="4">
    <location>
        <begin position="1387"/>
        <end position="1423"/>
    </location>
</feature>
<dbReference type="InterPro" id="IPR052416">
    <property type="entry name" value="GTF3C_component"/>
</dbReference>
<dbReference type="GO" id="GO:0005634">
    <property type="term" value="C:nucleus"/>
    <property type="evidence" value="ECO:0007669"/>
    <property type="project" value="UniProtKB-SubCell"/>
</dbReference>
<keyword evidence="7" id="KW-1185">Reference proteome</keyword>
<feature type="region of interest" description="Disordered" evidence="4">
    <location>
        <begin position="2037"/>
        <end position="2056"/>
    </location>
</feature>
<feature type="compositionally biased region" description="Basic residues" evidence="4">
    <location>
        <begin position="2577"/>
        <end position="2586"/>
    </location>
</feature>
<feature type="compositionally biased region" description="Basic and acidic residues" evidence="4">
    <location>
        <begin position="1547"/>
        <end position="1560"/>
    </location>
</feature>
<evidence type="ECO:0000313" key="7">
    <source>
        <dbReference type="Proteomes" id="UP000037069"/>
    </source>
</evidence>
<feature type="compositionally biased region" description="Basic and acidic residues" evidence="4">
    <location>
        <begin position="2995"/>
        <end position="3008"/>
    </location>
</feature>
<feature type="region of interest" description="Disordered" evidence="4">
    <location>
        <begin position="2004"/>
        <end position="2031"/>
    </location>
</feature>
<feature type="compositionally biased region" description="Basic and acidic residues" evidence="4">
    <location>
        <begin position="1493"/>
        <end position="1516"/>
    </location>
</feature>
<feature type="compositionally biased region" description="Polar residues" evidence="4">
    <location>
        <begin position="1592"/>
        <end position="1611"/>
    </location>
</feature>
<feature type="compositionally biased region" description="Polar residues" evidence="4">
    <location>
        <begin position="1197"/>
        <end position="1215"/>
    </location>
</feature>
<evidence type="ECO:0000313" key="6">
    <source>
        <dbReference type="EMBL" id="KNC34974.1"/>
    </source>
</evidence>
<feature type="region of interest" description="Disordered" evidence="4">
    <location>
        <begin position="1310"/>
        <end position="1355"/>
    </location>
</feature>
<comment type="caution">
    <text evidence="6">The sequence shown here is derived from an EMBL/GenBank/DDBJ whole genome shotgun (WGS) entry which is preliminary data.</text>
</comment>
<organism evidence="6 7">
    <name type="scientific">Lucilia cuprina</name>
    <name type="common">Green bottle fly</name>
    <name type="synonym">Australian sheep blowfly</name>
    <dbReference type="NCBI Taxonomy" id="7375"/>
    <lineage>
        <taxon>Eukaryota</taxon>
        <taxon>Metazoa</taxon>
        <taxon>Ecdysozoa</taxon>
        <taxon>Arthropoda</taxon>
        <taxon>Hexapoda</taxon>
        <taxon>Insecta</taxon>
        <taxon>Pterygota</taxon>
        <taxon>Neoptera</taxon>
        <taxon>Endopterygota</taxon>
        <taxon>Diptera</taxon>
        <taxon>Brachycera</taxon>
        <taxon>Muscomorpha</taxon>
        <taxon>Oestroidea</taxon>
        <taxon>Calliphoridae</taxon>
        <taxon>Luciliinae</taxon>
        <taxon>Lucilia</taxon>
    </lineage>
</organism>
<feature type="region of interest" description="Disordered" evidence="4">
    <location>
        <begin position="2985"/>
        <end position="3070"/>
    </location>
</feature>
<feature type="region of interest" description="Disordered" evidence="4">
    <location>
        <begin position="2269"/>
        <end position="2676"/>
    </location>
</feature>
<dbReference type="SMART" id="SM00355">
    <property type="entry name" value="ZnF_C2H2"/>
    <property type="match status" value="3"/>
</dbReference>
<dbReference type="STRING" id="7375.A0A0L0CUD1"/>
<feature type="compositionally biased region" description="Basic and acidic residues" evidence="4">
    <location>
        <begin position="2466"/>
        <end position="2481"/>
    </location>
</feature>
<feature type="region of interest" description="Disordered" evidence="4">
    <location>
        <begin position="920"/>
        <end position="941"/>
    </location>
</feature>
<evidence type="ECO:0000256" key="3">
    <source>
        <dbReference type="ARBA" id="ARBA00023242"/>
    </source>
</evidence>
<feature type="compositionally biased region" description="Polar residues" evidence="4">
    <location>
        <begin position="2418"/>
        <end position="2449"/>
    </location>
</feature>
<feature type="region of interest" description="Disordered" evidence="4">
    <location>
        <begin position="2219"/>
        <end position="2257"/>
    </location>
</feature>
<dbReference type="GO" id="GO:0006383">
    <property type="term" value="P:transcription by RNA polymerase III"/>
    <property type="evidence" value="ECO:0007669"/>
    <property type="project" value="TreeGrafter"/>
</dbReference>
<dbReference type="PANTHER" id="PTHR15052">
    <property type="entry name" value="RNA POLYMERASE III TRANSCRIPTION INITIATION FACTOR COMPLEX SUBUNIT"/>
    <property type="match status" value="1"/>
</dbReference>
<feature type="compositionally biased region" description="Polar residues" evidence="4">
    <location>
        <begin position="1675"/>
        <end position="1712"/>
    </location>
</feature>
<protein>
    <recommendedName>
        <fullName evidence="5">C2H2-type domain-containing protein</fullName>
    </recommendedName>
</protein>
<feature type="region of interest" description="Disordered" evidence="4">
    <location>
        <begin position="237"/>
        <end position="327"/>
    </location>
</feature>
<feature type="compositionally biased region" description="Polar residues" evidence="4">
    <location>
        <begin position="1425"/>
        <end position="1476"/>
    </location>
</feature>
<feature type="compositionally biased region" description="Low complexity" evidence="4">
    <location>
        <begin position="1341"/>
        <end position="1355"/>
    </location>
</feature>
<feature type="region of interest" description="Disordered" evidence="4">
    <location>
        <begin position="1372"/>
        <end position="1715"/>
    </location>
</feature>
<keyword evidence="3" id="KW-0539">Nucleus</keyword>
<feature type="compositionally biased region" description="Basic and acidic residues" evidence="4">
    <location>
        <begin position="2310"/>
        <end position="2351"/>
    </location>
</feature>
<feature type="compositionally biased region" description="Basic residues" evidence="4">
    <location>
        <begin position="2632"/>
        <end position="2645"/>
    </location>
</feature>
<evidence type="ECO:0000256" key="4">
    <source>
        <dbReference type="SAM" id="MobiDB-lite"/>
    </source>
</evidence>
<feature type="region of interest" description="Disordered" evidence="4">
    <location>
        <begin position="1"/>
        <end position="44"/>
    </location>
</feature>
<feature type="compositionally biased region" description="Polar residues" evidence="4">
    <location>
        <begin position="2286"/>
        <end position="2296"/>
    </location>
</feature>
<dbReference type="OMA" id="ATENTEM"/>
<feature type="compositionally biased region" description="Polar residues" evidence="4">
    <location>
        <begin position="1322"/>
        <end position="1338"/>
    </location>
</feature>
<feature type="compositionally biased region" description="Basic and acidic residues" evidence="4">
    <location>
        <begin position="2360"/>
        <end position="2392"/>
    </location>
</feature>
<feature type="compositionally biased region" description="Low complexity" evidence="4">
    <location>
        <begin position="9"/>
        <end position="41"/>
    </location>
</feature>
<feature type="region of interest" description="Disordered" evidence="4">
    <location>
        <begin position="2133"/>
        <end position="2181"/>
    </location>
</feature>
<dbReference type="PANTHER" id="PTHR15052:SF2">
    <property type="entry name" value="GENERAL TRANSCRIPTION FACTOR 3C POLYPEPTIDE 2"/>
    <property type="match status" value="1"/>
</dbReference>
<evidence type="ECO:0000256" key="1">
    <source>
        <dbReference type="ARBA" id="ARBA00004123"/>
    </source>
</evidence>
<dbReference type="Proteomes" id="UP000037069">
    <property type="component" value="Unassembled WGS sequence"/>
</dbReference>
<dbReference type="EMBL" id="JRES01000005">
    <property type="protein sequence ID" value="KNC34974.1"/>
    <property type="molecule type" value="Genomic_DNA"/>
</dbReference>
<dbReference type="InterPro" id="IPR036322">
    <property type="entry name" value="WD40_repeat_dom_sf"/>
</dbReference>
<feature type="domain" description="C2H2-type" evidence="5">
    <location>
        <begin position="2966"/>
        <end position="2990"/>
    </location>
</feature>
<feature type="compositionally biased region" description="Basic residues" evidence="4">
    <location>
        <begin position="3045"/>
        <end position="3056"/>
    </location>
</feature>
<feature type="compositionally biased region" description="Polar residues" evidence="4">
    <location>
        <begin position="2232"/>
        <end position="2241"/>
    </location>
</feature>
<feature type="compositionally biased region" description="Polar residues" evidence="4">
    <location>
        <begin position="1372"/>
        <end position="1386"/>
    </location>
</feature>